<dbReference type="HOGENOM" id="CLU_943059_0_0_11"/>
<dbReference type="EMBL" id="CP003219">
    <property type="protein sequence ID" value="AEW94186.1"/>
    <property type="molecule type" value="Genomic_DNA"/>
</dbReference>
<dbReference type="Gene3D" id="3.50.50.60">
    <property type="entry name" value="FAD/NAD(P)-binding domain"/>
    <property type="match status" value="1"/>
</dbReference>
<organism evidence="3 4">
    <name type="scientific">Streptantibioticus cattleyicolor (strain ATCC 35852 / DSM 46488 / JCM 4925 / NBRC 14057 / NRRL 8057)</name>
    <name type="common">Streptomyces cattleya</name>
    <dbReference type="NCBI Taxonomy" id="1003195"/>
    <lineage>
        <taxon>Bacteria</taxon>
        <taxon>Bacillati</taxon>
        <taxon>Actinomycetota</taxon>
        <taxon>Actinomycetes</taxon>
        <taxon>Kitasatosporales</taxon>
        <taxon>Streptomycetaceae</taxon>
        <taxon>Streptantibioticus</taxon>
    </lineage>
</organism>
<feature type="transmembrane region" description="Helical" evidence="1">
    <location>
        <begin position="6"/>
        <end position="25"/>
    </location>
</feature>
<name>F8JS75_STREN</name>
<proteinExistence type="predicted"/>
<reference evidence="4" key="1">
    <citation type="submission" date="2011-12" db="EMBL/GenBank/DDBJ databases">
        <title>Complete genome sequence of Streptomyces cattleya strain DSM 46488.</title>
        <authorList>
            <person name="Ou H.-Y."/>
            <person name="Li P."/>
            <person name="Zhao C."/>
            <person name="O'Hagan D."/>
            <person name="Deng Z."/>
        </authorList>
    </citation>
    <scope>NUCLEOTIDE SEQUENCE [LARGE SCALE GENOMIC DNA]</scope>
    <source>
        <strain evidence="4">ATCC 35852 / DSM 46488 / JCM 4925 / NBRC 14057 / NRRL 8057</strain>
    </source>
</reference>
<keyword evidence="1" id="KW-0472">Membrane</keyword>
<evidence type="ECO:0000313" key="4">
    <source>
        <dbReference type="Proteomes" id="UP000007842"/>
    </source>
</evidence>
<accession>F8JS75</accession>
<dbReference type="Proteomes" id="UP000007842">
    <property type="component" value="Chromosome"/>
</dbReference>
<protein>
    <recommendedName>
        <fullName evidence="2">FAD dependent oxidoreductase domain-containing protein</fullName>
    </recommendedName>
</protein>
<keyword evidence="1" id="KW-0812">Transmembrane</keyword>
<dbReference type="eggNOG" id="COG0654">
    <property type="taxonomic scope" value="Bacteria"/>
</dbReference>
<evidence type="ECO:0000259" key="2">
    <source>
        <dbReference type="Pfam" id="PF01266"/>
    </source>
</evidence>
<dbReference type="GO" id="GO:0005737">
    <property type="term" value="C:cytoplasm"/>
    <property type="evidence" value="ECO:0007669"/>
    <property type="project" value="TreeGrafter"/>
</dbReference>
<keyword evidence="4" id="KW-1185">Reference proteome</keyword>
<dbReference type="InterPro" id="IPR036188">
    <property type="entry name" value="FAD/NAD-bd_sf"/>
</dbReference>
<dbReference type="KEGG" id="sct:SCAT_1820"/>
<dbReference type="AlphaFoldDB" id="F8JS75"/>
<feature type="domain" description="FAD dependent oxidoreductase" evidence="2">
    <location>
        <begin position="8"/>
        <end position="56"/>
    </location>
</feature>
<dbReference type="InterPro" id="IPR006076">
    <property type="entry name" value="FAD-dep_OxRdtase"/>
</dbReference>
<dbReference type="OrthoDB" id="9790035at2"/>
<keyword evidence="1" id="KW-1133">Transmembrane helix</keyword>
<dbReference type="Pfam" id="PF01266">
    <property type="entry name" value="DAO"/>
    <property type="match status" value="1"/>
</dbReference>
<dbReference type="RefSeq" id="WP_014142578.1">
    <property type="nucleotide sequence ID" value="NC_016111.1"/>
</dbReference>
<accession>G8WRQ2</accession>
<dbReference type="PANTHER" id="PTHR13847">
    <property type="entry name" value="SARCOSINE DEHYDROGENASE-RELATED"/>
    <property type="match status" value="1"/>
</dbReference>
<gene>
    <name evidence="3" type="ordered locus">SCATT_18150</name>
</gene>
<evidence type="ECO:0000313" key="3">
    <source>
        <dbReference type="EMBL" id="AEW94186.1"/>
    </source>
</evidence>
<dbReference type="STRING" id="1003195.SCATT_18150"/>
<evidence type="ECO:0000256" key="1">
    <source>
        <dbReference type="SAM" id="Phobius"/>
    </source>
</evidence>
<dbReference type="KEGG" id="scy:SCATT_18150"/>
<dbReference type="SUPFAM" id="SSF51905">
    <property type="entry name" value="FAD/NAD(P)-binding domain"/>
    <property type="match status" value="1"/>
</dbReference>
<sequence>MTAPAAAVVVVGGGFGGLATAWALAERGLRVRVLDRSAPPPEGPAHRAAWTWRRPTVPQNTQSHVLTSLGVRLLRERLPRVYEAVLAAGARPLDLTAAVPATARGFVRQPSDDDLVALAVRRPVLELALYRAVRALPGVEVSHGATVRALELDPAGRRVRAVVTGAGERIEAPVVVDASGRRALSAGWLAAAGVPVAPDATCPNAFRAISRLYRLADPARLPAPLNRGNAAGGIFDHFAAVVHLADNGLFALNFAVLPDDPATDALLTPAGFAAAARITPQVAAWVDERVAAPVS</sequence>
<dbReference type="PATRIC" id="fig|1003195.11.peg.3359"/>